<evidence type="ECO:0000313" key="1">
    <source>
        <dbReference type="EMBL" id="CAG8761308.1"/>
    </source>
</evidence>
<gene>
    <name evidence="1" type="ORF">RPERSI_LOCUS15261</name>
</gene>
<feature type="non-terminal residue" evidence="1">
    <location>
        <position position="1"/>
    </location>
</feature>
<proteinExistence type="predicted"/>
<evidence type="ECO:0000313" key="2">
    <source>
        <dbReference type="Proteomes" id="UP000789920"/>
    </source>
</evidence>
<dbReference type="EMBL" id="CAJVQC010036420">
    <property type="protein sequence ID" value="CAG8761308.1"/>
    <property type="molecule type" value="Genomic_DNA"/>
</dbReference>
<organism evidence="1 2">
    <name type="scientific">Racocetra persica</name>
    <dbReference type="NCBI Taxonomy" id="160502"/>
    <lineage>
        <taxon>Eukaryota</taxon>
        <taxon>Fungi</taxon>
        <taxon>Fungi incertae sedis</taxon>
        <taxon>Mucoromycota</taxon>
        <taxon>Glomeromycotina</taxon>
        <taxon>Glomeromycetes</taxon>
        <taxon>Diversisporales</taxon>
        <taxon>Gigasporaceae</taxon>
        <taxon>Racocetra</taxon>
    </lineage>
</organism>
<sequence length="50" mass="5943">TLKNREIPDFLAESDVNFKLYFPSSIIEYKNDEFLDVVHKGLPNMKTDFY</sequence>
<reference evidence="1" key="1">
    <citation type="submission" date="2021-06" db="EMBL/GenBank/DDBJ databases">
        <authorList>
            <person name="Kallberg Y."/>
            <person name="Tangrot J."/>
            <person name="Rosling A."/>
        </authorList>
    </citation>
    <scope>NUCLEOTIDE SEQUENCE</scope>
    <source>
        <strain evidence="1">MA461A</strain>
    </source>
</reference>
<dbReference type="Proteomes" id="UP000789920">
    <property type="component" value="Unassembled WGS sequence"/>
</dbReference>
<keyword evidence="2" id="KW-1185">Reference proteome</keyword>
<accession>A0ACA9QT61</accession>
<comment type="caution">
    <text evidence="1">The sequence shown here is derived from an EMBL/GenBank/DDBJ whole genome shotgun (WGS) entry which is preliminary data.</text>
</comment>
<name>A0ACA9QT61_9GLOM</name>
<protein>
    <submittedName>
        <fullName evidence="1">24530_t:CDS:1</fullName>
    </submittedName>
</protein>